<reference evidence="3" key="2">
    <citation type="submission" date="2021-03" db="UniProtKB">
        <authorList>
            <consortium name="EnsemblPlants"/>
        </authorList>
    </citation>
    <scope>IDENTIFICATION</scope>
</reference>
<evidence type="ECO:0000259" key="2">
    <source>
        <dbReference type="Pfam" id="PF08268"/>
    </source>
</evidence>
<dbReference type="InterPro" id="IPR036047">
    <property type="entry name" value="F-box-like_dom_sf"/>
</dbReference>
<feature type="domain" description="F-box associated beta-propeller type 3" evidence="2">
    <location>
        <begin position="87"/>
        <end position="336"/>
    </location>
</feature>
<dbReference type="InterPro" id="IPR001810">
    <property type="entry name" value="F-box_dom"/>
</dbReference>
<organism evidence="3 4">
    <name type="scientific">Chenopodium quinoa</name>
    <name type="common">Quinoa</name>
    <dbReference type="NCBI Taxonomy" id="63459"/>
    <lineage>
        <taxon>Eukaryota</taxon>
        <taxon>Viridiplantae</taxon>
        <taxon>Streptophyta</taxon>
        <taxon>Embryophyta</taxon>
        <taxon>Tracheophyta</taxon>
        <taxon>Spermatophyta</taxon>
        <taxon>Magnoliopsida</taxon>
        <taxon>eudicotyledons</taxon>
        <taxon>Gunneridae</taxon>
        <taxon>Pentapetalae</taxon>
        <taxon>Caryophyllales</taxon>
        <taxon>Chenopodiaceae</taxon>
        <taxon>Chenopodioideae</taxon>
        <taxon>Atripliceae</taxon>
        <taxon>Chenopodium</taxon>
    </lineage>
</organism>
<evidence type="ECO:0008006" key="5">
    <source>
        <dbReference type="Google" id="ProtNLM"/>
    </source>
</evidence>
<keyword evidence="4" id="KW-1185">Reference proteome</keyword>
<dbReference type="NCBIfam" id="TIGR01640">
    <property type="entry name" value="F_box_assoc_1"/>
    <property type="match status" value="1"/>
</dbReference>
<evidence type="ECO:0000259" key="1">
    <source>
        <dbReference type="Pfam" id="PF00646"/>
    </source>
</evidence>
<proteinExistence type="predicted"/>
<dbReference type="OrthoDB" id="591557at2759"/>
<dbReference type="PANTHER" id="PTHR31672:SF13">
    <property type="entry name" value="F-BOX PROTEIN CPR30-LIKE"/>
    <property type="match status" value="1"/>
</dbReference>
<evidence type="ECO:0000313" key="3">
    <source>
        <dbReference type="EnsemblPlants" id="AUR62011435-RA:cds"/>
    </source>
</evidence>
<dbReference type="GeneID" id="110698933"/>
<dbReference type="PANTHER" id="PTHR31672">
    <property type="entry name" value="BNACNNG10540D PROTEIN"/>
    <property type="match status" value="1"/>
</dbReference>
<feature type="domain" description="F-box" evidence="1">
    <location>
        <begin position="10"/>
        <end position="42"/>
    </location>
</feature>
<dbReference type="InterPro" id="IPR013187">
    <property type="entry name" value="F-box-assoc_dom_typ3"/>
</dbReference>
<sequence>MATKIPMDIMLTEILPKLPTKSLIRFKCVSKSFKTFISNYKFIDLQLRKSHDLLIIKDIDNDLYLFDLDTSKSPATKLTLPWTSFRLVVGSCYGLLCLQEIDPVFRLFNAYLQTYRDILYSGESFSGKSGFGYDHKNKDYKIVLLHPQHVTLYSLKADSWRDVVQKSSLENIGSLCGSNHHGVLVNNHLLHWLFSSLKDNIRIRCFNLCSELWEEDDIPLPEYKWYSISTNPILGVIDGCLSLMVTTTESVDMCVMKEYRNKGSWVKLFGVSHSNYVIPLSQHIPLAHNRESNSGILMMKNSYSSKTNSTTRCLVWYNSNDNTSKEIEFDGITSVSQAFMCKPSLVIV</sequence>
<dbReference type="Pfam" id="PF08268">
    <property type="entry name" value="FBA_3"/>
    <property type="match status" value="1"/>
</dbReference>
<dbReference type="Pfam" id="PF00646">
    <property type="entry name" value="F-box"/>
    <property type="match status" value="1"/>
</dbReference>
<dbReference type="Proteomes" id="UP000596660">
    <property type="component" value="Unplaced"/>
</dbReference>
<dbReference type="SUPFAM" id="SSF81383">
    <property type="entry name" value="F-box domain"/>
    <property type="match status" value="1"/>
</dbReference>
<gene>
    <name evidence="3" type="primary">LOC110698933</name>
</gene>
<dbReference type="EnsemblPlants" id="AUR62011435-RA">
    <property type="protein sequence ID" value="AUR62011435-RA:cds"/>
    <property type="gene ID" value="AUR62011435"/>
</dbReference>
<dbReference type="InterPro" id="IPR017451">
    <property type="entry name" value="F-box-assoc_interact_dom"/>
</dbReference>
<dbReference type="RefSeq" id="XP_021732129.1">
    <property type="nucleotide sequence ID" value="XM_021876437.1"/>
</dbReference>
<dbReference type="AlphaFoldDB" id="A0A803LE29"/>
<dbReference type="Gramene" id="AUR62011435-RA">
    <property type="protein sequence ID" value="AUR62011435-RA:cds"/>
    <property type="gene ID" value="AUR62011435"/>
</dbReference>
<protein>
    <recommendedName>
        <fullName evidence="5">F-box domain-containing protein</fullName>
    </recommendedName>
</protein>
<name>A0A803LE29_CHEQI</name>
<dbReference type="KEGG" id="cqi:110698933"/>
<reference evidence="3" key="1">
    <citation type="journal article" date="2017" name="Nature">
        <title>The genome of Chenopodium quinoa.</title>
        <authorList>
            <person name="Jarvis D.E."/>
            <person name="Ho Y.S."/>
            <person name="Lightfoot D.J."/>
            <person name="Schmoeckel S.M."/>
            <person name="Li B."/>
            <person name="Borm T.J.A."/>
            <person name="Ohyanagi H."/>
            <person name="Mineta K."/>
            <person name="Michell C.T."/>
            <person name="Saber N."/>
            <person name="Kharbatia N.M."/>
            <person name="Rupper R.R."/>
            <person name="Sharp A.R."/>
            <person name="Dally N."/>
            <person name="Boughton B.A."/>
            <person name="Woo Y.H."/>
            <person name="Gao G."/>
            <person name="Schijlen E.G.W.M."/>
            <person name="Guo X."/>
            <person name="Momin A.A."/>
            <person name="Negrao S."/>
            <person name="Al-Babili S."/>
            <person name="Gehring C."/>
            <person name="Roessner U."/>
            <person name="Jung C."/>
            <person name="Murphy K."/>
            <person name="Arold S.T."/>
            <person name="Gojobori T."/>
            <person name="van der Linden C.G."/>
            <person name="van Loo E.N."/>
            <person name="Jellen E.N."/>
            <person name="Maughan P.J."/>
            <person name="Tester M."/>
        </authorList>
    </citation>
    <scope>NUCLEOTIDE SEQUENCE [LARGE SCALE GENOMIC DNA]</scope>
    <source>
        <strain evidence="3">cv. PI 614886</strain>
    </source>
</reference>
<evidence type="ECO:0000313" key="4">
    <source>
        <dbReference type="Proteomes" id="UP000596660"/>
    </source>
</evidence>
<dbReference type="InterPro" id="IPR050796">
    <property type="entry name" value="SCF_F-box_component"/>
</dbReference>
<accession>A0A803LE29</accession>